<dbReference type="EMBL" id="JAPHEH010000001">
    <property type="protein sequence ID" value="MDG4475306.1"/>
    <property type="molecule type" value="Genomic_DNA"/>
</dbReference>
<reference evidence="4" key="1">
    <citation type="journal article" date="2022" name="bioRxiv">
        <title>Thiovibrio frasassiensisgen. nov., sp. nov., an autotrophic, elemental sulfur disproportionating bacterium isolated from sulfidic karst sediment, and proposal of Thiovibrionaceae fam. nov.</title>
        <authorList>
            <person name="Aronson H."/>
            <person name="Thomas C."/>
            <person name="Bhattacharyya M."/>
            <person name="Eckstein S."/>
            <person name="Jensen S."/>
            <person name="Barco R."/>
            <person name="Macalady J."/>
            <person name="Amend J."/>
        </authorList>
    </citation>
    <scope>NUCLEOTIDE SEQUENCE</scope>
    <source>
        <strain evidence="4">RS19-109</strain>
    </source>
</reference>
<reference evidence="4" key="2">
    <citation type="submission" date="2022-10" db="EMBL/GenBank/DDBJ databases">
        <authorList>
            <person name="Aronson H.S."/>
        </authorList>
    </citation>
    <scope>NUCLEOTIDE SEQUENCE</scope>
    <source>
        <strain evidence="4">RS19-109</strain>
    </source>
</reference>
<organism evidence="4 5">
    <name type="scientific">Thiovibrio frasassiensis</name>
    <dbReference type="NCBI Taxonomy" id="2984131"/>
    <lineage>
        <taxon>Bacteria</taxon>
        <taxon>Pseudomonadati</taxon>
        <taxon>Thermodesulfobacteriota</taxon>
        <taxon>Desulfobulbia</taxon>
        <taxon>Desulfobulbales</taxon>
        <taxon>Thiovibrionaceae</taxon>
        <taxon>Thiovibrio</taxon>
    </lineage>
</organism>
<dbReference type="PANTHER" id="PTHR44591:SF25">
    <property type="entry name" value="CHEMOTAXIS TWO-COMPONENT RESPONSE REGULATOR"/>
    <property type="match status" value="1"/>
</dbReference>
<keyword evidence="1 2" id="KW-0597">Phosphoprotein</keyword>
<dbReference type="Gene3D" id="3.40.50.2300">
    <property type="match status" value="1"/>
</dbReference>
<evidence type="ECO:0000313" key="5">
    <source>
        <dbReference type="Proteomes" id="UP001154240"/>
    </source>
</evidence>
<dbReference type="Pfam" id="PF00072">
    <property type="entry name" value="Response_reg"/>
    <property type="match status" value="1"/>
</dbReference>
<proteinExistence type="predicted"/>
<keyword evidence="5" id="KW-1185">Reference proteome</keyword>
<dbReference type="InterPro" id="IPR050595">
    <property type="entry name" value="Bact_response_regulator"/>
</dbReference>
<sequence>MVAPVDMDIKIRILVVDDEPTSREVIRLGLQNQNCETMTAHDAASAIALLSEQQFHAVVTDKNMPGTEHPTEGGLDVIKFAKESNPACAVIMVTAFSTVDSAIEAMRLGAFDYLDKPVRPQDIKKKLARILSYQQTLNPANAISSHNSFRAKFLNIIEEQEGASQCLSAETKGMLLQVLQENIDSFFHERRAWENIILEQRDALSQIAGWAEQMQETTVQGSIDEDFLAKIITASNRRL</sequence>
<dbReference type="PROSITE" id="PS50110">
    <property type="entry name" value="RESPONSE_REGULATORY"/>
    <property type="match status" value="1"/>
</dbReference>
<dbReference type="GO" id="GO:0000160">
    <property type="term" value="P:phosphorelay signal transduction system"/>
    <property type="evidence" value="ECO:0007669"/>
    <property type="project" value="InterPro"/>
</dbReference>
<dbReference type="Proteomes" id="UP001154240">
    <property type="component" value="Unassembled WGS sequence"/>
</dbReference>
<protein>
    <submittedName>
        <fullName evidence="4">Response regulator</fullName>
    </submittedName>
</protein>
<dbReference type="SUPFAM" id="SSF52172">
    <property type="entry name" value="CheY-like"/>
    <property type="match status" value="1"/>
</dbReference>
<dbReference type="AlphaFoldDB" id="A0A9X4MDF0"/>
<dbReference type="SMART" id="SM00448">
    <property type="entry name" value="REC"/>
    <property type="match status" value="1"/>
</dbReference>
<accession>A0A9X4MDF0</accession>
<comment type="caution">
    <text evidence="4">The sequence shown here is derived from an EMBL/GenBank/DDBJ whole genome shotgun (WGS) entry which is preliminary data.</text>
</comment>
<dbReference type="InterPro" id="IPR011006">
    <property type="entry name" value="CheY-like_superfamily"/>
</dbReference>
<gene>
    <name evidence="4" type="ORF">OLX77_03920</name>
</gene>
<evidence type="ECO:0000256" key="1">
    <source>
        <dbReference type="ARBA" id="ARBA00022553"/>
    </source>
</evidence>
<dbReference type="InterPro" id="IPR001789">
    <property type="entry name" value="Sig_transdc_resp-reg_receiver"/>
</dbReference>
<feature type="domain" description="Response regulatory" evidence="3">
    <location>
        <begin position="12"/>
        <end position="131"/>
    </location>
</feature>
<dbReference type="RefSeq" id="WP_307632281.1">
    <property type="nucleotide sequence ID" value="NZ_JAPHEH010000001.1"/>
</dbReference>
<evidence type="ECO:0000259" key="3">
    <source>
        <dbReference type="PROSITE" id="PS50110"/>
    </source>
</evidence>
<dbReference type="PANTHER" id="PTHR44591">
    <property type="entry name" value="STRESS RESPONSE REGULATOR PROTEIN 1"/>
    <property type="match status" value="1"/>
</dbReference>
<evidence type="ECO:0000313" key="4">
    <source>
        <dbReference type="EMBL" id="MDG4475306.1"/>
    </source>
</evidence>
<feature type="modified residue" description="4-aspartylphosphate" evidence="2">
    <location>
        <position position="61"/>
    </location>
</feature>
<evidence type="ECO:0000256" key="2">
    <source>
        <dbReference type="PROSITE-ProRule" id="PRU00169"/>
    </source>
</evidence>
<name>A0A9X4MDF0_9BACT</name>